<dbReference type="InterPro" id="IPR023347">
    <property type="entry name" value="Lysozyme_dom_sf"/>
</dbReference>
<dbReference type="Gene3D" id="1.10.530.40">
    <property type="match status" value="1"/>
</dbReference>
<dbReference type="Proteomes" id="UP000184073">
    <property type="component" value="Unassembled WGS sequence"/>
</dbReference>
<dbReference type="GO" id="GO:0031640">
    <property type="term" value="P:killing of cells of another organism"/>
    <property type="evidence" value="ECO:0007669"/>
    <property type="project" value="UniProtKB-KW"/>
</dbReference>
<keyword evidence="9" id="KW-1185">Reference proteome</keyword>
<dbReference type="GO" id="GO:0016998">
    <property type="term" value="P:cell wall macromolecule catabolic process"/>
    <property type="evidence" value="ECO:0007669"/>
    <property type="project" value="InterPro"/>
</dbReference>
<organism evidence="8 9">
    <name type="scientific">Aspergillus versicolor CBS 583.65</name>
    <dbReference type="NCBI Taxonomy" id="1036611"/>
    <lineage>
        <taxon>Eukaryota</taxon>
        <taxon>Fungi</taxon>
        <taxon>Dikarya</taxon>
        <taxon>Ascomycota</taxon>
        <taxon>Pezizomycotina</taxon>
        <taxon>Eurotiomycetes</taxon>
        <taxon>Eurotiomycetidae</taxon>
        <taxon>Eurotiales</taxon>
        <taxon>Aspergillaceae</taxon>
        <taxon>Aspergillus</taxon>
        <taxon>Aspergillus subgen. Nidulantes</taxon>
    </lineage>
</organism>
<keyword evidence="7" id="KW-0732">Signal</keyword>
<dbReference type="PANTHER" id="PTHR38107">
    <property type="match status" value="1"/>
</dbReference>
<dbReference type="RefSeq" id="XP_040666529.1">
    <property type="nucleotide sequence ID" value="XM_040810014.1"/>
</dbReference>
<sequence length="187" mass="19953">MVLSTTKLLALAATIPSLALAACSGPDVNDDTLDLMKSYEGWGADIYDDGYGNPTVGYGHLCGDSKCSEVKYDIPLSKSDGLKLFADDITSYQDSVAQALKSSVKLNDNQYGALVSWCFNVGAGAVQSSNLVERLNAGDSPNTVAEEELPKWKYANGQVSQGLLNRRNAEVKLFQTSSKTEALPADC</sequence>
<dbReference type="OrthoDB" id="5358886at2759"/>
<evidence type="ECO:0000256" key="2">
    <source>
        <dbReference type="ARBA" id="ARBA00022529"/>
    </source>
</evidence>
<dbReference type="AlphaFoldDB" id="A0A1L9PGW4"/>
<feature type="chain" id="PRO_5012973601" description="Lysozyme" evidence="7">
    <location>
        <begin position="22"/>
        <end position="187"/>
    </location>
</feature>
<dbReference type="InterPro" id="IPR002196">
    <property type="entry name" value="Glyco_hydro_24"/>
</dbReference>
<evidence type="ECO:0000256" key="3">
    <source>
        <dbReference type="ARBA" id="ARBA00022638"/>
    </source>
</evidence>
<dbReference type="InterPro" id="IPR033907">
    <property type="entry name" value="Endolysin_autolysin"/>
</dbReference>
<dbReference type="InterPro" id="IPR023346">
    <property type="entry name" value="Lysozyme-like_dom_sf"/>
</dbReference>
<gene>
    <name evidence="8" type="ORF">ASPVEDRAFT_27479</name>
</gene>
<reference evidence="9" key="1">
    <citation type="journal article" date="2017" name="Genome Biol.">
        <title>Comparative genomics reveals high biological diversity and specific adaptations in the industrially and medically important fungal genus Aspergillus.</title>
        <authorList>
            <person name="de Vries R.P."/>
            <person name="Riley R."/>
            <person name="Wiebenga A."/>
            <person name="Aguilar-Osorio G."/>
            <person name="Amillis S."/>
            <person name="Uchima C.A."/>
            <person name="Anderluh G."/>
            <person name="Asadollahi M."/>
            <person name="Askin M."/>
            <person name="Barry K."/>
            <person name="Battaglia E."/>
            <person name="Bayram O."/>
            <person name="Benocci T."/>
            <person name="Braus-Stromeyer S.A."/>
            <person name="Caldana C."/>
            <person name="Canovas D."/>
            <person name="Cerqueira G.C."/>
            <person name="Chen F."/>
            <person name="Chen W."/>
            <person name="Choi C."/>
            <person name="Clum A."/>
            <person name="Dos Santos R.A."/>
            <person name="Damasio A.R."/>
            <person name="Diallinas G."/>
            <person name="Emri T."/>
            <person name="Fekete E."/>
            <person name="Flipphi M."/>
            <person name="Freyberg S."/>
            <person name="Gallo A."/>
            <person name="Gournas C."/>
            <person name="Habgood R."/>
            <person name="Hainaut M."/>
            <person name="Harispe M.L."/>
            <person name="Henrissat B."/>
            <person name="Hilden K.S."/>
            <person name="Hope R."/>
            <person name="Hossain A."/>
            <person name="Karabika E."/>
            <person name="Karaffa L."/>
            <person name="Karanyi Z."/>
            <person name="Krasevec N."/>
            <person name="Kuo A."/>
            <person name="Kusch H."/>
            <person name="LaButti K."/>
            <person name="Lagendijk E.L."/>
            <person name="Lapidus A."/>
            <person name="Levasseur A."/>
            <person name="Lindquist E."/>
            <person name="Lipzen A."/>
            <person name="Logrieco A.F."/>
            <person name="MacCabe A."/>
            <person name="Maekelae M.R."/>
            <person name="Malavazi I."/>
            <person name="Melin P."/>
            <person name="Meyer V."/>
            <person name="Mielnichuk N."/>
            <person name="Miskei M."/>
            <person name="Molnar A.P."/>
            <person name="Mule G."/>
            <person name="Ngan C.Y."/>
            <person name="Orejas M."/>
            <person name="Orosz E."/>
            <person name="Ouedraogo J.P."/>
            <person name="Overkamp K.M."/>
            <person name="Park H.-S."/>
            <person name="Perrone G."/>
            <person name="Piumi F."/>
            <person name="Punt P.J."/>
            <person name="Ram A.F."/>
            <person name="Ramon A."/>
            <person name="Rauscher S."/>
            <person name="Record E."/>
            <person name="Riano-Pachon D.M."/>
            <person name="Robert V."/>
            <person name="Roehrig J."/>
            <person name="Ruller R."/>
            <person name="Salamov A."/>
            <person name="Salih N.S."/>
            <person name="Samson R.A."/>
            <person name="Sandor E."/>
            <person name="Sanguinetti M."/>
            <person name="Schuetze T."/>
            <person name="Sepcic K."/>
            <person name="Shelest E."/>
            <person name="Sherlock G."/>
            <person name="Sophianopoulou V."/>
            <person name="Squina F.M."/>
            <person name="Sun H."/>
            <person name="Susca A."/>
            <person name="Todd R.B."/>
            <person name="Tsang A."/>
            <person name="Unkles S.E."/>
            <person name="van de Wiele N."/>
            <person name="van Rossen-Uffink D."/>
            <person name="Oliveira J.V."/>
            <person name="Vesth T.C."/>
            <person name="Visser J."/>
            <person name="Yu J.-H."/>
            <person name="Zhou M."/>
            <person name="Andersen M.R."/>
            <person name="Archer D.B."/>
            <person name="Baker S.E."/>
            <person name="Benoit I."/>
            <person name="Brakhage A.A."/>
            <person name="Braus G.H."/>
            <person name="Fischer R."/>
            <person name="Frisvad J.C."/>
            <person name="Goldman G.H."/>
            <person name="Houbraken J."/>
            <person name="Oakley B."/>
            <person name="Pocsi I."/>
            <person name="Scazzocchio C."/>
            <person name="Seiboth B."/>
            <person name="vanKuyk P.A."/>
            <person name="Wortman J."/>
            <person name="Dyer P.S."/>
            <person name="Grigoriev I.V."/>
        </authorList>
    </citation>
    <scope>NUCLEOTIDE SEQUENCE [LARGE SCALE GENOMIC DNA]</scope>
    <source>
        <strain evidence="9">CBS 583.65</strain>
    </source>
</reference>
<keyword evidence="2" id="KW-0929">Antimicrobial</keyword>
<evidence type="ECO:0000256" key="5">
    <source>
        <dbReference type="ARBA" id="ARBA00023200"/>
    </source>
</evidence>
<evidence type="ECO:0000313" key="9">
    <source>
        <dbReference type="Proteomes" id="UP000184073"/>
    </source>
</evidence>
<dbReference type="GeneID" id="63725525"/>
<evidence type="ECO:0000256" key="4">
    <source>
        <dbReference type="ARBA" id="ARBA00022801"/>
    </source>
</evidence>
<evidence type="ECO:0000256" key="1">
    <source>
        <dbReference type="ARBA" id="ARBA00000632"/>
    </source>
</evidence>
<comment type="catalytic activity">
    <reaction evidence="1">
        <text>Hydrolysis of (1-&gt;4)-beta-linkages between N-acetylmuramic acid and N-acetyl-D-glucosamine residues in a peptidoglycan and between N-acetyl-D-glucosamine residues in chitodextrins.</text>
        <dbReference type="EC" id="3.2.1.17"/>
    </reaction>
</comment>
<dbReference type="GO" id="GO:0003796">
    <property type="term" value="F:lysozyme activity"/>
    <property type="evidence" value="ECO:0007669"/>
    <property type="project" value="UniProtKB-EC"/>
</dbReference>
<dbReference type="SUPFAM" id="SSF53955">
    <property type="entry name" value="Lysozyme-like"/>
    <property type="match status" value="1"/>
</dbReference>
<dbReference type="PANTHER" id="PTHR38107:SF3">
    <property type="entry name" value="LYSOZYME RRRD-RELATED"/>
    <property type="match status" value="1"/>
</dbReference>
<dbReference type="InterPro" id="IPR034690">
    <property type="entry name" value="Endolysin_T4_type"/>
</dbReference>
<protein>
    <recommendedName>
        <fullName evidence="10">Lysozyme</fullName>
    </recommendedName>
</protein>
<feature type="signal peptide" evidence="7">
    <location>
        <begin position="1"/>
        <end position="21"/>
    </location>
</feature>
<keyword evidence="5" id="KW-1035">Host cytoplasm</keyword>
<keyword evidence="4" id="KW-0378">Hydrolase</keyword>
<evidence type="ECO:0008006" key="10">
    <source>
        <dbReference type="Google" id="ProtNLM"/>
    </source>
</evidence>
<dbReference type="Pfam" id="PF00959">
    <property type="entry name" value="Phage_lysozyme"/>
    <property type="match status" value="1"/>
</dbReference>
<dbReference type="InterPro" id="IPR051018">
    <property type="entry name" value="Bacteriophage_GH24"/>
</dbReference>
<dbReference type="VEuPathDB" id="FungiDB:ASPVEDRAFT_27479"/>
<evidence type="ECO:0000313" key="8">
    <source>
        <dbReference type="EMBL" id="OJJ00767.1"/>
    </source>
</evidence>
<keyword evidence="3" id="KW-0081">Bacteriolytic enzyme</keyword>
<evidence type="ECO:0000256" key="6">
    <source>
        <dbReference type="ARBA" id="ARBA00023295"/>
    </source>
</evidence>
<keyword evidence="6" id="KW-0326">Glycosidase</keyword>
<accession>A0A1L9PGW4</accession>
<proteinExistence type="inferred from homology"/>
<name>A0A1L9PGW4_ASPVE</name>
<dbReference type="GO" id="GO:0042742">
    <property type="term" value="P:defense response to bacterium"/>
    <property type="evidence" value="ECO:0007669"/>
    <property type="project" value="UniProtKB-KW"/>
</dbReference>
<dbReference type="GO" id="GO:0009253">
    <property type="term" value="P:peptidoglycan catabolic process"/>
    <property type="evidence" value="ECO:0007669"/>
    <property type="project" value="InterPro"/>
</dbReference>
<dbReference type="PROSITE" id="PS51257">
    <property type="entry name" value="PROKAR_LIPOPROTEIN"/>
    <property type="match status" value="1"/>
</dbReference>
<dbReference type="HAMAP" id="MF_04110">
    <property type="entry name" value="ENDOLYSIN_T4"/>
    <property type="match status" value="1"/>
</dbReference>
<evidence type="ECO:0000256" key="7">
    <source>
        <dbReference type="SAM" id="SignalP"/>
    </source>
</evidence>
<dbReference type="CDD" id="cd00737">
    <property type="entry name" value="lyz_endolysin_autolysin"/>
    <property type="match status" value="1"/>
</dbReference>
<dbReference type="EMBL" id="KV878127">
    <property type="protein sequence ID" value="OJJ00767.1"/>
    <property type="molecule type" value="Genomic_DNA"/>
</dbReference>